<dbReference type="Pfam" id="PF00905">
    <property type="entry name" value="Transpeptidase"/>
    <property type="match status" value="1"/>
</dbReference>
<dbReference type="Pfam" id="PF01098">
    <property type="entry name" value="FTSW_RODA_SPOVE"/>
    <property type="match status" value="1"/>
</dbReference>
<dbReference type="GO" id="GO:0008658">
    <property type="term" value="F:penicillin binding"/>
    <property type="evidence" value="ECO:0007669"/>
    <property type="project" value="InterPro"/>
</dbReference>
<keyword evidence="4" id="KW-1133">Transmembrane helix</keyword>
<dbReference type="Gene3D" id="3.40.710.10">
    <property type="entry name" value="DD-peptidase/beta-lactamase superfamily"/>
    <property type="match status" value="1"/>
</dbReference>
<name>A0A402D6R8_9BACT</name>
<evidence type="ECO:0000256" key="5">
    <source>
        <dbReference type="ARBA" id="ARBA00023136"/>
    </source>
</evidence>
<evidence type="ECO:0000313" key="6">
    <source>
        <dbReference type="EMBL" id="BDI31781.1"/>
    </source>
</evidence>
<accession>A0A402D6R8</accession>
<dbReference type="GO" id="GO:0005886">
    <property type="term" value="C:plasma membrane"/>
    <property type="evidence" value="ECO:0007669"/>
    <property type="project" value="TreeGrafter"/>
</dbReference>
<reference evidence="6 7" key="1">
    <citation type="journal article" date="2019" name="Int. J. Syst. Evol. Microbiol.">
        <title>Capsulimonas corticalis gen. nov., sp. nov., an aerobic capsulated bacterium, of a novel bacterial order, Capsulimonadales ord. nov., of the class Armatimonadia of the phylum Armatimonadetes.</title>
        <authorList>
            <person name="Li J."/>
            <person name="Kudo C."/>
            <person name="Tonouchi A."/>
        </authorList>
    </citation>
    <scope>NUCLEOTIDE SEQUENCE [LARGE SCALE GENOMIC DNA]</scope>
    <source>
        <strain evidence="6 7">AX-7</strain>
    </source>
</reference>
<dbReference type="EMBL" id="AP025739">
    <property type="protein sequence ID" value="BDI31781.1"/>
    <property type="molecule type" value="Genomic_DNA"/>
</dbReference>
<gene>
    <name evidence="6" type="ORF">CCAX7_38320</name>
</gene>
<keyword evidence="5" id="KW-0472">Membrane</keyword>
<evidence type="ECO:0000313" key="7">
    <source>
        <dbReference type="Proteomes" id="UP000287394"/>
    </source>
</evidence>
<dbReference type="KEGG" id="ccot:CCAX7_38320"/>
<dbReference type="SUPFAM" id="SSF47781">
    <property type="entry name" value="RuvA domain 2-like"/>
    <property type="match status" value="1"/>
</dbReference>
<proteinExistence type="predicted"/>
<evidence type="ECO:0000256" key="4">
    <source>
        <dbReference type="ARBA" id="ARBA00022989"/>
    </source>
</evidence>
<dbReference type="SUPFAM" id="SSF56601">
    <property type="entry name" value="beta-lactamase/transpeptidase-like"/>
    <property type="match status" value="1"/>
</dbReference>
<comment type="subcellular location">
    <subcellularLocation>
        <location evidence="1">Membrane</location>
        <topology evidence="1">Multi-pass membrane protein</topology>
    </subcellularLocation>
</comment>
<evidence type="ECO:0000256" key="2">
    <source>
        <dbReference type="ARBA" id="ARBA00022692"/>
    </source>
</evidence>
<dbReference type="GO" id="GO:0071972">
    <property type="term" value="F:peptidoglycan L,D-transpeptidase activity"/>
    <property type="evidence" value="ECO:0007669"/>
    <property type="project" value="TreeGrafter"/>
</dbReference>
<dbReference type="GO" id="GO:0071555">
    <property type="term" value="P:cell wall organization"/>
    <property type="evidence" value="ECO:0007669"/>
    <property type="project" value="TreeGrafter"/>
</dbReference>
<dbReference type="InterPro" id="IPR010994">
    <property type="entry name" value="RuvA_2-like"/>
</dbReference>
<dbReference type="Proteomes" id="UP000287394">
    <property type="component" value="Chromosome"/>
</dbReference>
<sequence length="998" mass="106799">MELALLLPMSAVLALGFLLLFSSKLLTTPVPANVVNVNQATAQQLARALNLPAAIAQQVVDARQKLRGHAFGSTSQMRHLKLFRGTNIVLDDDQLVVRGKSDVSSEYWRGIAFFFFAFFLAHVYLRKMAPSADPFLLPLIELLCGVGLMMVYTVKDPFRDTFSFLGQVRGVALYGMIALAVPILKPFSRIILRRYQYVYAVAAIVLMVLQILVGSGPGGVHLELFGFEPVEVIKVLLVLFVVSYLTQRPDALDSPIAPLPRVQDFGPLAIIYASVLLLFVAMKDLGPAVLLFGTFLTIVYLATQRKIYPLIGGALLLVAGFVGYHIHLGFFATRVTMWLNPWVNTDAKGAQLGQGLWGMATGGVFGSGLGMGNPGMIPRGGSDLIFASIGEEMGLIGALCILIVYVLICVRGFRIAMHAVTHFDRLLAAGLTTLLTLQTMIIVGGVTGLLPLTGITLPFVSFGTSSLVVNFFSIGLLLHLSAKTLPPDVTDVASSAWVRSARLVTVGMAAYLLIGVGVFRLFYIQGIADTAIAGRAIRTPDRDLVTRDHINPRLKNYADAIPRGTIFDRNGRVLAVSAKPGQYSQATGLLNPDGRMRLYPGGPACAHLLYAVEGDHSSTNALGRNTELRGYATYADLLTPYRLRYLPGASQMKGEDIRLSIDLDLQQAASKALIDSAHSVRDRRTGQSKDRGAAVAIDVATGEVLAAVSSPTFDPATITGDGMADLLADKDKRSTLLDRSVRGLYPPGSTFKVVTASAAFQQGLQNTIVNCPHTEYNVKWRYDGVRYSRRRITDDAEFSAHGSTDMAKALAVSCNIYFARLGLLVGPEALEKTATEGFGLAYFPKLKALGEDLPDCSYGQGTVRTTPTEMAEVAQTVANGGIHIPATFFHTTSPSSQSATTVVTVDQAAQLQGMLAGVVTGGTARGVFDGLPVSVAGKTGSAQNDQGDKQTHSWFIGSAPADRPSLAFSCVIENGGHGRSAAGPVCRAIVAQAFASKH</sequence>
<dbReference type="GO" id="GO:0008360">
    <property type="term" value="P:regulation of cell shape"/>
    <property type="evidence" value="ECO:0007669"/>
    <property type="project" value="UniProtKB-KW"/>
</dbReference>
<keyword evidence="7" id="KW-1185">Reference proteome</keyword>
<protein>
    <submittedName>
        <fullName evidence="6">Uncharacterized protein</fullName>
    </submittedName>
</protein>
<dbReference type="AlphaFoldDB" id="A0A402D6R8"/>
<dbReference type="InterPro" id="IPR012338">
    <property type="entry name" value="Beta-lactam/transpept-like"/>
</dbReference>
<evidence type="ECO:0000256" key="1">
    <source>
        <dbReference type="ARBA" id="ARBA00004141"/>
    </source>
</evidence>
<dbReference type="InterPro" id="IPR001460">
    <property type="entry name" value="PCN-bd_Tpept"/>
</dbReference>
<dbReference type="PANTHER" id="PTHR30627">
    <property type="entry name" value="PEPTIDOGLYCAN D,D-TRANSPEPTIDASE"/>
    <property type="match status" value="1"/>
</dbReference>
<keyword evidence="3" id="KW-0133">Cell shape</keyword>
<dbReference type="GO" id="GO:0051301">
    <property type="term" value="P:cell division"/>
    <property type="evidence" value="ECO:0007669"/>
    <property type="project" value="InterPro"/>
</dbReference>
<keyword evidence="2" id="KW-0812">Transmembrane</keyword>
<evidence type="ECO:0000256" key="3">
    <source>
        <dbReference type="ARBA" id="ARBA00022960"/>
    </source>
</evidence>
<dbReference type="InterPro" id="IPR050515">
    <property type="entry name" value="Beta-lactam/transpept"/>
</dbReference>
<organism evidence="6 7">
    <name type="scientific">Capsulimonas corticalis</name>
    <dbReference type="NCBI Taxonomy" id="2219043"/>
    <lineage>
        <taxon>Bacteria</taxon>
        <taxon>Bacillati</taxon>
        <taxon>Armatimonadota</taxon>
        <taxon>Armatimonadia</taxon>
        <taxon>Capsulimonadales</taxon>
        <taxon>Capsulimonadaceae</taxon>
        <taxon>Capsulimonas</taxon>
    </lineage>
</organism>
<dbReference type="PANTHER" id="PTHR30627:SF2">
    <property type="entry name" value="PEPTIDOGLYCAN D,D-TRANSPEPTIDASE MRDA"/>
    <property type="match status" value="1"/>
</dbReference>
<dbReference type="InterPro" id="IPR001182">
    <property type="entry name" value="FtsW/RodA"/>
</dbReference>